<accession>A0A8T0JLU6</accession>
<organism evidence="3 4">
    <name type="scientific">Phaseolus angularis</name>
    <name type="common">Azuki bean</name>
    <name type="synonym">Vigna angularis</name>
    <dbReference type="NCBI Taxonomy" id="3914"/>
    <lineage>
        <taxon>Eukaryota</taxon>
        <taxon>Viridiplantae</taxon>
        <taxon>Streptophyta</taxon>
        <taxon>Embryophyta</taxon>
        <taxon>Tracheophyta</taxon>
        <taxon>Spermatophyta</taxon>
        <taxon>Magnoliopsida</taxon>
        <taxon>eudicotyledons</taxon>
        <taxon>Gunneridae</taxon>
        <taxon>Pentapetalae</taxon>
        <taxon>rosids</taxon>
        <taxon>fabids</taxon>
        <taxon>Fabales</taxon>
        <taxon>Fabaceae</taxon>
        <taxon>Papilionoideae</taxon>
        <taxon>50 kb inversion clade</taxon>
        <taxon>NPAAA clade</taxon>
        <taxon>indigoferoid/millettioid clade</taxon>
        <taxon>Phaseoleae</taxon>
        <taxon>Vigna</taxon>
    </lineage>
</organism>
<dbReference type="AlphaFoldDB" id="A0A8T0JLU6"/>
<feature type="transmembrane region" description="Helical" evidence="2">
    <location>
        <begin position="109"/>
        <end position="128"/>
    </location>
</feature>
<dbReference type="Proteomes" id="UP000743370">
    <property type="component" value="Unassembled WGS sequence"/>
</dbReference>
<feature type="transmembrane region" description="Helical" evidence="2">
    <location>
        <begin position="134"/>
        <end position="157"/>
    </location>
</feature>
<keyword evidence="2" id="KW-0472">Membrane</keyword>
<gene>
    <name evidence="3" type="ORF">HKW66_Vig0174640</name>
</gene>
<dbReference type="EMBL" id="JABFOF010000010">
    <property type="protein sequence ID" value="KAG2376891.1"/>
    <property type="molecule type" value="Genomic_DNA"/>
</dbReference>
<feature type="region of interest" description="Disordered" evidence="1">
    <location>
        <begin position="1"/>
        <end position="60"/>
    </location>
</feature>
<evidence type="ECO:0000256" key="2">
    <source>
        <dbReference type="SAM" id="Phobius"/>
    </source>
</evidence>
<dbReference type="PANTHER" id="PTHR35313:SF1">
    <property type="entry name" value="NO EXINE FORMATION 1"/>
    <property type="match status" value="1"/>
</dbReference>
<proteinExistence type="predicted"/>
<reference evidence="3 4" key="1">
    <citation type="submission" date="2020-05" db="EMBL/GenBank/DDBJ databases">
        <title>Vigna angularis (adzuki bean) Var. LongXiaoDou No. 4 denovo assembly.</title>
        <authorList>
            <person name="Xiang H."/>
        </authorList>
    </citation>
    <scope>NUCLEOTIDE SEQUENCE [LARGE SCALE GENOMIC DNA]</scope>
    <source>
        <tissue evidence="3">Leaf</tissue>
    </source>
</reference>
<dbReference type="PANTHER" id="PTHR35313">
    <property type="entry name" value="NO EXINE FORMATION 1"/>
    <property type="match status" value="1"/>
</dbReference>
<sequence>MLALPEPPEKLEMLIKQTTSEDSSPINAPPPFSSSLNPNDSHPWPSRQVHGNGVSSTSASSASSRSLKTLSSFAHNYRIAIALIPSALFLVVLGGTPVVAILDALSLKPAAFFAVWFSLIFAQVAFFLSASSSLFAAFNSSVIAAAIASFTFLLGVWSSLQFKWLLLENPSIAVALERLLFACLPVFAAASHSKTLLCATPTVASATLDAVEASRLEPEVEKRDGN</sequence>
<protein>
    <submittedName>
        <fullName evidence="3">Uncharacterized protein</fullName>
    </submittedName>
</protein>
<comment type="caution">
    <text evidence="3">The sequence shown here is derived from an EMBL/GenBank/DDBJ whole genome shotgun (WGS) entry which is preliminary data.</text>
</comment>
<keyword evidence="2" id="KW-0812">Transmembrane</keyword>
<evidence type="ECO:0000313" key="4">
    <source>
        <dbReference type="Proteomes" id="UP000743370"/>
    </source>
</evidence>
<feature type="compositionally biased region" description="Polar residues" evidence="1">
    <location>
        <begin position="16"/>
        <end position="26"/>
    </location>
</feature>
<name>A0A8T0JLU6_PHAAN</name>
<evidence type="ECO:0000256" key="1">
    <source>
        <dbReference type="SAM" id="MobiDB-lite"/>
    </source>
</evidence>
<evidence type="ECO:0000313" key="3">
    <source>
        <dbReference type="EMBL" id="KAG2376891.1"/>
    </source>
</evidence>
<keyword evidence="2" id="KW-1133">Transmembrane helix</keyword>
<feature type="transmembrane region" description="Helical" evidence="2">
    <location>
        <begin position="79"/>
        <end position="102"/>
    </location>
</feature>